<evidence type="ECO:0000313" key="2">
    <source>
        <dbReference type="EMBL" id="KAB1079687.1"/>
    </source>
</evidence>
<comment type="caution">
    <text evidence="2">The sequence shown here is derived from an EMBL/GenBank/DDBJ whole genome shotgun (WGS) entry which is preliminary data.</text>
</comment>
<feature type="signal peptide" evidence="1">
    <location>
        <begin position="1"/>
        <end position="31"/>
    </location>
</feature>
<dbReference type="Proteomes" id="UP000474159">
    <property type="component" value="Unassembled WGS sequence"/>
</dbReference>
<evidence type="ECO:0000313" key="3">
    <source>
        <dbReference type="Proteomes" id="UP000474159"/>
    </source>
</evidence>
<name>A0A6L3SZU4_9HYPH</name>
<dbReference type="InterPro" id="IPR006311">
    <property type="entry name" value="TAT_signal"/>
</dbReference>
<accession>A0A6L3SZU4</accession>
<gene>
    <name evidence="2" type="ORF">F6X53_09695</name>
</gene>
<feature type="chain" id="PRO_5026884534" description="VrrB protein" evidence="1">
    <location>
        <begin position="32"/>
        <end position="99"/>
    </location>
</feature>
<protein>
    <recommendedName>
        <fullName evidence="4">VrrB protein</fullName>
    </recommendedName>
</protein>
<dbReference type="AlphaFoldDB" id="A0A6L3SZU4"/>
<dbReference type="EMBL" id="VZZK01000008">
    <property type="protein sequence ID" value="KAB1079687.1"/>
    <property type="molecule type" value="Genomic_DNA"/>
</dbReference>
<proteinExistence type="predicted"/>
<keyword evidence="3" id="KW-1185">Reference proteome</keyword>
<dbReference type="PROSITE" id="PS51318">
    <property type="entry name" value="TAT"/>
    <property type="match status" value="1"/>
</dbReference>
<evidence type="ECO:0008006" key="4">
    <source>
        <dbReference type="Google" id="ProtNLM"/>
    </source>
</evidence>
<organism evidence="2 3">
    <name type="scientific">Methylobacterium soli</name>
    <dbReference type="NCBI Taxonomy" id="553447"/>
    <lineage>
        <taxon>Bacteria</taxon>
        <taxon>Pseudomonadati</taxon>
        <taxon>Pseudomonadota</taxon>
        <taxon>Alphaproteobacteria</taxon>
        <taxon>Hyphomicrobiales</taxon>
        <taxon>Methylobacteriaceae</taxon>
        <taxon>Methylobacterium</taxon>
    </lineage>
</organism>
<sequence length="99" mass="11173">MSTRRPHRGRILAAALALAGGLIVAAPRAEAAPFQPSAAIADSAETGIIAVRGGHGWGHHHHHHRGWGHRHHGWGHRHHGWGHRHHGWGHRHHHRHYRW</sequence>
<keyword evidence="1" id="KW-0732">Signal</keyword>
<evidence type="ECO:0000256" key="1">
    <source>
        <dbReference type="SAM" id="SignalP"/>
    </source>
</evidence>
<reference evidence="2 3" key="1">
    <citation type="submission" date="2019-09" db="EMBL/GenBank/DDBJ databases">
        <title>YIM 48816 draft genome.</title>
        <authorList>
            <person name="Jiang L."/>
        </authorList>
    </citation>
    <scope>NUCLEOTIDE SEQUENCE [LARGE SCALE GENOMIC DNA]</scope>
    <source>
        <strain evidence="2 3">YIM 48816</strain>
    </source>
</reference>